<dbReference type="GO" id="GO:0005524">
    <property type="term" value="F:ATP binding"/>
    <property type="evidence" value="ECO:0007669"/>
    <property type="project" value="InterPro"/>
</dbReference>
<dbReference type="EMBL" id="CP032485">
    <property type="protein sequence ID" value="QDH25525.1"/>
    <property type="molecule type" value="Genomic_DNA"/>
</dbReference>
<dbReference type="PANTHER" id="PTHR42781:SF4">
    <property type="entry name" value="SPERMIDINE_PUTRESCINE IMPORT ATP-BINDING PROTEIN POTA"/>
    <property type="match status" value="1"/>
</dbReference>
<dbReference type="SUPFAM" id="SSF52540">
    <property type="entry name" value="P-loop containing nucleoside triphosphate hydrolases"/>
    <property type="match status" value="1"/>
</dbReference>
<dbReference type="InterPro" id="IPR003439">
    <property type="entry name" value="ABC_transporter-like_ATP-bd"/>
</dbReference>
<evidence type="ECO:0000313" key="3">
    <source>
        <dbReference type="EMBL" id="QDH25525.1"/>
    </source>
</evidence>
<dbReference type="RefSeq" id="WP_141493507.1">
    <property type="nucleotide sequence ID" value="NZ_CP032485.1"/>
</dbReference>
<reference evidence="3 4" key="1">
    <citation type="submission" date="2018-09" db="EMBL/GenBank/DDBJ databases">
        <title>The complete genome sequence of Neokomagataea tanensis NBRC 106556(T).</title>
        <authorList>
            <person name="Chua K.-O."/>
            <person name="See-Too W.-S."/>
            <person name="Hong K.-W."/>
            <person name="Yin W.-F."/>
            <person name="Chan K.-G."/>
        </authorList>
    </citation>
    <scope>NUCLEOTIDE SEQUENCE [LARGE SCALE GENOMIC DNA]</scope>
    <source>
        <strain evidence="4">AH13 \ NBRC 106556</strain>
    </source>
</reference>
<evidence type="ECO:0000256" key="1">
    <source>
        <dbReference type="ARBA" id="ARBA00022448"/>
    </source>
</evidence>
<dbReference type="InterPro" id="IPR050093">
    <property type="entry name" value="ABC_SmlMolc_Importer"/>
</dbReference>
<dbReference type="Pfam" id="PF08402">
    <property type="entry name" value="TOBE_2"/>
    <property type="match status" value="1"/>
</dbReference>
<keyword evidence="1" id="KW-0813">Transport</keyword>
<dbReference type="InterPro" id="IPR008995">
    <property type="entry name" value="Mo/tungstate-bd_C_term_dom"/>
</dbReference>
<dbReference type="AlphaFoldDB" id="A0A4Y6VAX7"/>
<dbReference type="InterPro" id="IPR027417">
    <property type="entry name" value="P-loop_NTPase"/>
</dbReference>
<keyword evidence="4" id="KW-1185">Reference proteome</keyword>
<dbReference type="Proteomes" id="UP000317214">
    <property type="component" value="Chromosome"/>
</dbReference>
<feature type="domain" description="ABC transporter" evidence="2">
    <location>
        <begin position="11"/>
        <end position="243"/>
    </location>
</feature>
<dbReference type="GO" id="GO:0022857">
    <property type="term" value="F:transmembrane transporter activity"/>
    <property type="evidence" value="ECO:0007669"/>
    <property type="project" value="InterPro"/>
</dbReference>
<evidence type="ECO:0000313" key="4">
    <source>
        <dbReference type="Proteomes" id="UP000317214"/>
    </source>
</evidence>
<dbReference type="SUPFAM" id="SSF50331">
    <property type="entry name" value="MOP-like"/>
    <property type="match status" value="1"/>
</dbReference>
<dbReference type="InterPro" id="IPR013611">
    <property type="entry name" value="Transp-assoc_OB_typ2"/>
</dbReference>
<dbReference type="PROSITE" id="PS50893">
    <property type="entry name" value="ABC_TRANSPORTER_2"/>
    <property type="match status" value="1"/>
</dbReference>
<proteinExistence type="predicted"/>
<organism evidence="3 4">
    <name type="scientific">Neokomagataea tanensis</name>
    <dbReference type="NCBI Taxonomy" id="661191"/>
    <lineage>
        <taxon>Bacteria</taxon>
        <taxon>Pseudomonadati</taxon>
        <taxon>Pseudomonadota</taxon>
        <taxon>Alphaproteobacteria</taxon>
        <taxon>Acetobacterales</taxon>
        <taxon>Acetobacteraceae</taxon>
        <taxon>Neokomagataea</taxon>
    </lineage>
</organism>
<name>A0A4Y6VAX7_9PROT</name>
<dbReference type="KEGG" id="ntn:D5366_10220"/>
<gene>
    <name evidence="3" type="ORF">D5366_10220</name>
</gene>
<protein>
    <submittedName>
        <fullName evidence="3">TOBE domain-containing protein</fullName>
    </submittedName>
</protein>
<dbReference type="GO" id="GO:0043190">
    <property type="term" value="C:ATP-binding cassette (ABC) transporter complex"/>
    <property type="evidence" value="ECO:0007669"/>
    <property type="project" value="InterPro"/>
</dbReference>
<evidence type="ECO:0000259" key="2">
    <source>
        <dbReference type="PROSITE" id="PS50893"/>
    </source>
</evidence>
<dbReference type="Gene3D" id="3.40.50.300">
    <property type="entry name" value="P-loop containing nucleotide triphosphate hydrolases"/>
    <property type="match status" value="1"/>
</dbReference>
<accession>A0A4Y6VAX7</accession>
<dbReference type="Gene3D" id="2.40.50.100">
    <property type="match status" value="1"/>
</dbReference>
<sequence>MPPSTTKTVSALSKNYFQADDLRIALQEESFSLNISRGETLILFGTDMPALSVLVDIISGFHPSLGETLTISGKDISSLPTGERRLSLVSNRENLFPHLSVCENVEFACLAQQQDKKSVPARANHLLSLLALDGVRTKYPRNLSDEEKLRTKLAQSLARSPDLLILDDILAGLSVATARRIEFLLTRLQKALALTILRTESRQESALRSGGYIAFFSGRRLLQVSSPADLYERPETATVATLFGGSNALVGQIIDDYDDVYTIHLACGGVVEACKPLSEKATASQVGDTCLVCVRPDRISPFFGKNSLQEESEHPPVRGILTEVLHLGVHVRMIIRCDNGIEIELHRPSVQAQRIPKLGTAVELAWPASHALAFPLEADLY</sequence>
<dbReference type="OrthoDB" id="7280760at2"/>
<dbReference type="Pfam" id="PF00005">
    <property type="entry name" value="ABC_tran"/>
    <property type="match status" value="1"/>
</dbReference>
<dbReference type="GO" id="GO:0016887">
    <property type="term" value="F:ATP hydrolysis activity"/>
    <property type="evidence" value="ECO:0007669"/>
    <property type="project" value="InterPro"/>
</dbReference>
<dbReference type="PANTHER" id="PTHR42781">
    <property type="entry name" value="SPERMIDINE/PUTRESCINE IMPORT ATP-BINDING PROTEIN POTA"/>
    <property type="match status" value="1"/>
</dbReference>